<evidence type="ECO:0000313" key="1">
    <source>
        <dbReference type="EMBL" id="KAH7128480.1"/>
    </source>
</evidence>
<dbReference type="OrthoDB" id="3786918at2759"/>
<comment type="caution">
    <text evidence="1">The sequence shown here is derived from an EMBL/GenBank/DDBJ whole genome shotgun (WGS) entry which is preliminary data.</text>
</comment>
<keyword evidence="2" id="KW-1185">Reference proteome</keyword>
<reference evidence="1" key="1">
    <citation type="journal article" date="2021" name="Nat. Commun.">
        <title>Genetic determinants of endophytism in the Arabidopsis root mycobiome.</title>
        <authorList>
            <person name="Mesny F."/>
            <person name="Miyauchi S."/>
            <person name="Thiergart T."/>
            <person name="Pickel B."/>
            <person name="Atanasova L."/>
            <person name="Karlsson M."/>
            <person name="Huettel B."/>
            <person name="Barry K.W."/>
            <person name="Haridas S."/>
            <person name="Chen C."/>
            <person name="Bauer D."/>
            <person name="Andreopoulos W."/>
            <person name="Pangilinan J."/>
            <person name="LaButti K."/>
            <person name="Riley R."/>
            <person name="Lipzen A."/>
            <person name="Clum A."/>
            <person name="Drula E."/>
            <person name="Henrissat B."/>
            <person name="Kohler A."/>
            <person name="Grigoriev I.V."/>
            <person name="Martin F.M."/>
            <person name="Hacquard S."/>
        </authorList>
    </citation>
    <scope>NUCLEOTIDE SEQUENCE</scope>
    <source>
        <strain evidence="1">MPI-CAGE-CH-0243</strain>
    </source>
</reference>
<protein>
    <submittedName>
        <fullName evidence="1">Uncharacterized protein</fullName>
    </submittedName>
</protein>
<dbReference type="EMBL" id="JAGMWT010000005">
    <property type="protein sequence ID" value="KAH7128480.1"/>
    <property type="molecule type" value="Genomic_DNA"/>
</dbReference>
<dbReference type="AlphaFoldDB" id="A0A9P9IRF4"/>
<name>A0A9P9IRF4_9PLEO</name>
<gene>
    <name evidence="1" type="ORF">B0J11DRAFT_272182</name>
</gene>
<proteinExistence type="predicted"/>
<evidence type="ECO:0000313" key="2">
    <source>
        <dbReference type="Proteomes" id="UP000700596"/>
    </source>
</evidence>
<sequence>MHAVYRIISTGCQLLCQSRQPWTNDKDRNAHPIEQHHAKLLQLPAEIRLLIYDILFPPFDLGDIHSPTVSLTPLLICKLIYLETFSLAFSRACFVLKVHHPTGPHWNPKILVLPSHKLVLVQNITVKWDSPVVRAQHLDIFFQELARQSLRLKHLSFVVTHKYACAPFASKSALALHSVHAYAKYFMEALPLLDNVDKIVIPNPGLVNKYLFRALFDSDAAEDHRDGIITNNLVATNDRMKWSRDRKCKAVVQGNDLNTWRLEITHPDG</sequence>
<dbReference type="Proteomes" id="UP000700596">
    <property type="component" value="Unassembled WGS sequence"/>
</dbReference>
<organism evidence="1 2">
    <name type="scientific">Dendryphion nanum</name>
    <dbReference type="NCBI Taxonomy" id="256645"/>
    <lineage>
        <taxon>Eukaryota</taxon>
        <taxon>Fungi</taxon>
        <taxon>Dikarya</taxon>
        <taxon>Ascomycota</taxon>
        <taxon>Pezizomycotina</taxon>
        <taxon>Dothideomycetes</taxon>
        <taxon>Pleosporomycetidae</taxon>
        <taxon>Pleosporales</taxon>
        <taxon>Torulaceae</taxon>
        <taxon>Dendryphion</taxon>
    </lineage>
</organism>
<accession>A0A9P9IRF4</accession>